<dbReference type="EMBL" id="BOMI01000043">
    <property type="protein sequence ID" value="GID73919.1"/>
    <property type="molecule type" value="Genomic_DNA"/>
</dbReference>
<dbReference type="Gene3D" id="1.25.40.10">
    <property type="entry name" value="Tetratricopeptide repeat domain"/>
    <property type="match status" value="1"/>
</dbReference>
<name>A0ABQ3Y1Q1_9ACTN</name>
<dbReference type="InterPro" id="IPR011990">
    <property type="entry name" value="TPR-like_helical_dom_sf"/>
</dbReference>
<organism evidence="1 2">
    <name type="scientific">Paractinoplanes deccanensis</name>
    <dbReference type="NCBI Taxonomy" id="113561"/>
    <lineage>
        <taxon>Bacteria</taxon>
        <taxon>Bacillati</taxon>
        <taxon>Actinomycetota</taxon>
        <taxon>Actinomycetes</taxon>
        <taxon>Micromonosporales</taxon>
        <taxon>Micromonosporaceae</taxon>
        <taxon>Paractinoplanes</taxon>
    </lineage>
</organism>
<keyword evidence="2" id="KW-1185">Reference proteome</keyword>
<dbReference type="Pfam" id="PF14559">
    <property type="entry name" value="TPR_19"/>
    <property type="match status" value="1"/>
</dbReference>
<evidence type="ECO:0000313" key="2">
    <source>
        <dbReference type="Proteomes" id="UP000609879"/>
    </source>
</evidence>
<dbReference type="Proteomes" id="UP000609879">
    <property type="component" value="Unassembled WGS sequence"/>
</dbReference>
<proteinExistence type="predicted"/>
<dbReference type="RefSeq" id="WP_203761829.1">
    <property type="nucleotide sequence ID" value="NZ_BAAABO010000054.1"/>
</dbReference>
<dbReference type="SUPFAM" id="SSF48452">
    <property type="entry name" value="TPR-like"/>
    <property type="match status" value="1"/>
</dbReference>
<comment type="caution">
    <text evidence="1">The sequence shown here is derived from an EMBL/GenBank/DDBJ whole genome shotgun (WGS) entry which is preliminary data.</text>
</comment>
<evidence type="ECO:0000313" key="1">
    <source>
        <dbReference type="EMBL" id="GID73919.1"/>
    </source>
</evidence>
<gene>
    <name evidence="1" type="ORF">Ade02nite_25600</name>
</gene>
<protein>
    <recommendedName>
        <fullName evidence="3">Tetratricopeptide repeat protein</fullName>
    </recommendedName>
</protein>
<reference evidence="1 2" key="1">
    <citation type="submission" date="2021-01" db="EMBL/GenBank/DDBJ databases">
        <title>Whole genome shotgun sequence of Actinoplanes deccanensis NBRC 13994.</title>
        <authorList>
            <person name="Komaki H."/>
            <person name="Tamura T."/>
        </authorList>
    </citation>
    <scope>NUCLEOTIDE SEQUENCE [LARGE SCALE GENOMIC DNA]</scope>
    <source>
        <strain evidence="1 2">NBRC 13994</strain>
    </source>
</reference>
<accession>A0ABQ3Y1Q1</accession>
<sequence>MDLLEDYRKATFYFESGDPLGAARLLEPIVEAEPHNSAVRLLLARAYFNSAQLSGAETQLRELVEHDPSDHYAHHVLGRTLERAGRFREALPHLRLAAAMKQHADYAEALHRVEEWLGKSDPLEKS</sequence>
<evidence type="ECO:0008006" key="3">
    <source>
        <dbReference type="Google" id="ProtNLM"/>
    </source>
</evidence>